<dbReference type="InterPro" id="IPR011766">
    <property type="entry name" value="TPP_enzyme_TPP-bd"/>
</dbReference>
<dbReference type="PANTHER" id="PTHR42818:SF1">
    <property type="entry name" value="SULFOPYRUVATE DECARBOXYLASE"/>
    <property type="match status" value="1"/>
</dbReference>
<dbReference type="Pfam" id="PF02775">
    <property type="entry name" value="TPP_enzyme_C"/>
    <property type="match status" value="1"/>
</dbReference>
<organism evidence="5">
    <name type="scientific">Bradyrhizobium diazoefficiens</name>
    <dbReference type="NCBI Taxonomy" id="1355477"/>
    <lineage>
        <taxon>Bacteria</taxon>
        <taxon>Pseudomonadati</taxon>
        <taxon>Pseudomonadota</taxon>
        <taxon>Alphaproteobacteria</taxon>
        <taxon>Hyphomicrobiales</taxon>
        <taxon>Nitrobacteraceae</taxon>
        <taxon>Bradyrhizobium</taxon>
    </lineage>
</organism>
<dbReference type="Gene3D" id="3.40.50.970">
    <property type="match status" value="1"/>
</dbReference>
<evidence type="ECO:0000313" key="6">
    <source>
        <dbReference type="EMBL" id="BCE85701.1"/>
    </source>
</evidence>
<gene>
    <name evidence="4" type="ORF">XF5B_72070</name>
    <name evidence="5" type="ORF">XF6B_71780</name>
    <name evidence="6" type="ORF">XF9B_71220</name>
</gene>
<proteinExistence type="predicted"/>
<reference evidence="6" key="3">
    <citation type="submission" date="2020-05" db="EMBL/GenBank/DDBJ databases">
        <title>Complete genome sequence of Bradyrhizobium diazoefficiens XF9 isolated from soybean nodule.</title>
        <authorList>
            <person name="Noda R."/>
            <person name="Kakizaki K."/>
            <person name="Minamisawa K."/>
        </authorList>
    </citation>
    <scope>NUCLEOTIDE SEQUENCE</scope>
    <source>
        <strain evidence="6">XF9</strain>
    </source>
</reference>
<dbReference type="GO" id="GO:0044281">
    <property type="term" value="P:small molecule metabolic process"/>
    <property type="evidence" value="ECO:0007669"/>
    <property type="project" value="UniProtKB-ARBA"/>
</dbReference>
<sequence>MQAQLDRRAAVAALLRNRKDSLVVAGLGSPTYDLHSVGDHDGNFYLWGAMGGAALIGLGLAQAQPGKRVLALTGDGEQLMGLGGLATIGVARPRNLDIVVIDNQHFGETGMQASHTGRGVDLTSIAMACGFAATGTARTIAEVERLAAQIASPGEGPRLFVIKVLAENPPRSLPSRDAVFIKNRFRAHLGFAAARAGYLTRR</sequence>
<evidence type="ECO:0000313" key="5">
    <source>
        <dbReference type="EMBL" id="BCE68379.1"/>
    </source>
</evidence>
<name>A0A810AXC5_9BRAD</name>
<evidence type="ECO:0000313" key="4">
    <source>
        <dbReference type="EMBL" id="BCE59695.1"/>
    </source>
</evidence>
<protein>
    <recommendedName>
        <fullName evidence="3">Thiamine pyrophosphate enzyme TPP-binding domain-containing protein</fullName>
    </recommendedName>
</protein>
<dbReference type="EMBL" id="AP023095">
    <property type="protein sequence ID" value="BCE59695.1"/>
    <property type="molecule type" value="Genomic_DNA"/>
</dbReference>
<dbReference type="InterPro" id="IPR029061">
    <property type="entry name" value="THDP-binding"/>
</dbReference>
<dbReference type="GO" id="GO:0030976">
    <property type="term" value="F:thiamine pyrophosphate binding"/>
    <property type="evidence" value="ECO:0007669"/>
    <property type="project" value="InterPro"/>
</dbReference>
<dbReference type="SUPFAM" id="SSF52518">
    <property type="entry name" value="Thiamin diphosphate-binding fold (THDP-binding)"/>
    <property type="match status" value="1"/>
</dbReference>
<reference evidence="5" key="2">
    <citation type="submission" date="2020-05" db="EMBL/GenBank/DDBJ databases">
        <title>Complete genome sequence of Bradyrhizobium diazoefficiens XF6 isolated from soybean nodule.</title>
        <authorList>
            <person name="Noda R."/>
            <person name="Kakizaki K."/>
            <person name="Minamisawa K."/>
        </authorList>
    </citation>
    <scope>NUCLEOTIDE SEQUENCE</scope>
    <source>
        <strain evidence="5">XF6</strain>
    </source>
</reference>
<dbReference type="EMBL" id="AP023096">
    <property type="protein sequence ID" value="BCE68379.1"/>
    <property type="molecule type" value="Genomic_DNA"/>
</dbReference>
<dbReference type="GO" id="GO:0016831">
    <property type="term" value="F:carboxy-lyase activity"/>
    <property type="evidence" value="ECO:0007669"/>
    <property type="project" value="UniProtKB-KW"/>
</dbReference>
<evidence type="ECO:0000256" key="1">
    <source>
        <dbReference type="ARBA" id="ARBA00022793"/>
    </source>
</evidence>
<keyword evidence="2" id="KW-0456">Lyase</keyword>
<dbReference type="InterPro" id="IPR051818">
    <property type="entry name" value="TPP_dependent_decarboxylase"/>
</dbReference>
<dbReference type="PANTHER" id="PTHR42818">
    <property type="entry name" value="SULFOPYRUVATE DECARBOXYLASE SUBUNIT ALPHA"/>
    <property type="match status" value="1"/>
</dbReference>
<feature type="domain" description="Thiamine pyrophosphate enzyme TPP-binding" evidence="3">
    <location>
        <begin position="45"/>
        <end position="153"/>
    </location>
</feature>
<dbReference type="AlphaFoldDB" id="A0A810AXC5"/>
<dbReference type="EMBL" id="AP023098">
    <property type="protein sequence ID" value="BCE85701.1"/>
    <property type="molecule type" value="Genomic_DNA"/>
</dbReference>
<evidence type="ECO:0000259" key="3">
    <source>
        <dbReference type="Pfam" id="PF02775"/>
    </source>
</evidence>
<reference evidence="4" key="1">
    <citation type="submission" date="2020-05" db="EMBL/GenBank/DDBJ databases">
        <title>Complete genome sequence of Bradyrhizobium diazoefficiens XF5 isolated from soybean nodule.</title>
        <authorList>
            <person name="Noda R."/>
            <person name="Kakizaki K."/>
            <person name="Minamisawa K."/>
        </authorList>
    </citation>
    <scope>NUCLEOTIDE SEQUENCE</scope>
    <source>
        <strain evidence="4">XF5</strain>
    </source>
</reference>
<evidence type="ECO:0000256" key="2">
    <source>
        <dbReference type="ARBA" id="ARBA00023239"/>
    </source>
</evidence>
<keyword evidence="1" id="KW-0210">Decarboxylase</keyword>
<accession>A0A810AXC5</accession>